<gene>
    <name evidence="2" type="ordered locus">MA_2106</name>
</gene>
<accession>Q8TP20</accession>
<reference evidence="2 3" key="1">
    <citation type="journal article" date="2002" name="Genome Res.">
        <title>The genome of Methanosarcina acetivorans reveals extensive metabolic and physiological diversity.</title>
        <authorList>
            <person name="Galagan J.E."/>
            <person name="Nusbaum C."/>
            <person name="Roy A."/>
            <person name="Endrizzi M.G."/>
            <person name="Macdonald P."/>
            <person name="FitzHugh W."/>
            <person name="Calvo S."/>
            <person name="Engels R."/>
            <person name="Smirnov S."/>
            <person name="Atnoor D."/>
            <person name="Brown A."/>
            <person name="Allen N."/>
            <person name="Naylor J."/>
            <person name="Stange-Thomann N."/>
            <person name="DeArellano K."/>
            <person name="Johnson R."/>
            <person name="Linton L."/>
            <person name="McEwan P."/>
            <person name="McKernan K."/>
            <person name="Talamas J."/>
            <person name="Tirrell A."/>
            <person name="Ye W."/>
            <person name="Zimmer A."/>
            <person name="Barber R.D."/>
            <person name="Cann I."/>
            <person name="Graham D.E."/>
            <person name="Grahame D.A."/>
            <person name="Guss A."/>
            <person name="Hedderich R."/>
            <person name="Ingram-Smith C."/>
            <person name="Kuettner C.H."/>
            <person name="Krzycki J.A."/>
            <person name="Leigh J.A."/>
            <person name="Li W."/>
            <person name="Liu J."/>
            <person name="Mukhopadhyay B."/>
            <person name="Reeve J.N."/>
            <person name="Smith K."/>
            <person name="Springer T.A."/>
            <person name="Umayam L.A."/>
            <person name="White O."/>
            <person name="White R.H."/>
            <person name="de Macario E.C."/>
            <person name="Ferry J.G."/>
            <person name="Jarrell K.F."/>
            <person name="Jing H."/>
            <person name="Macario A.J.L."/>
            <person name="Paulsen I."/>
            <person name="Pritchett M."/>
            <person name="Sowers K.R."/>
            <person name="Swanson R.V."/>
            <person name="Zinder S.H."/>
            <person name="Lander E."/>
            <person name="Metcalf W.W."/>
            <person name="Birren B."/>
        </authorList>
    </citation>
    <scope>NUCLEOTIDE SEQUENCE [LARGE SCALE GENOMIC DNA]</scope>
    <source>
        <strain evidence="3">ATCC 35395 / DSM 2834 / JCM 12185 / C2A</strain>
    </source>
</reference>
<sequence length="955" mass="110440">MKMLDLNEFQTRKLKIDILLKEQGWDVNDRSKVVLEVDTKQSDFKKQDYKQVNETRRNDAESKYADYLLLDSTGKPLAIIEAKRTTKDPILGQKQAEEYADDIKAQTGKEVFIFLSNGYQIWLWDRERYGPRQLKGFYSLKDLERLLYQRKNSELEAEIDIDGSIVDRAKSIEVATRVVEHIHKGHRKALIVMATGTGKTRVAMAIIDQLIREGRVQRVLFLTDRKALRKQAYEKGYLRFFPEETKEIILSGNYNSNCRLYVSTIQTFQEIYNQKDRNEMYRISPGAFDLIFSDEAHRSIYSKWKGIFTYLDAIQIGLTATPADMVDRDTFRFFECNDDIPTALYSYEDAVRDAVLCDFRKNISGARTYFQIEGIKPENLTEGEREELIKKGIDPDEINFEGTELEKKIAVKGTSEAIVREFMENCLTDQAGTLPAKTIFFAISKLHAKRLWEAFEKLYPEYKGKLARIIVSEDSRAQQLIKDFEEKPFPRIAISVDMMDTGIDVPEVCNLVFAKPVFSKIKFWQMLGRGTRADGACEHREWLPDGKKEYFKVFDFWNNFEYWNMNPEGVQNESAEAITNRIFLTRLKQLGELMQHRDPASEKAAEQVKAKIISDIESLPRDSVNVREHLQDVEKALSPKLWDNIAVDPVEFLQKKIMPLMKFKPDVNLKEATFTLRCEKLAYALLENDKAEIDRLKTSIAEMVDRLPRTLDSVRAKEALMDNVLSRSFWETVSFEDVQLLLSDLAPLMPYMAKEPRETIVIDMSDIIAERKEWQISGGNDPSYVEAYRREVEACIRALAETHPAVRKIKNNEPLTDYDLEQLEETLLNADLTPDNPKLSSLASLSNLYPSRHASLVDFIRQVLGLYSSPAPDALIKDAFQTYIIENNKHYSSDQLNFILTLQTVFLKKKHIEYSTLWQPPFTNFGTTSPFPMFTQEELNSFIDICKGVEKDLFM</sequence>
<dbReference type="PROSITE" id="PS51192">
    <property type="entry name" value="HELICASE_ATP_BIND_1"/>
    <property type="match status" value="1"/>
</dbReference>
<dbReference type="PhylomeDB" id="Q8TP20"/>
<dbReference type="InterPro" id="IPR050742">
    <property type="entry name" value="Helicase_Restrict-Modif_Enz"/>
</dbReference>
<dbReference type="SMART" id="SM00487">
    <property type="entry name" value="DEXDc"/>
    <property type="match status" value="1"/>
</dbReference>
<evidence type="ECO:0000259" key="1">
    <source>
        <dbReference type="PROSITE" id="PS51192"/>
    </source>
</evidence>
<dbReference type="STRING" id="188937.MA_2106"/>
<dbReference type="HOGENOM" id="CLU_009326_0_0_2"/>
<dbReference type="InterPro" id="IPR006935">
    <property type="entry name" value="Helicase/UvrB_N"/>
</dbReference>
<dbReference type="Pfam" id="PF04313">
    <property type="entry name" value="HSDR_N"/>
    <property type="match status" value="1"/>
</dbReference>
<dbReference type="CDD" id="cd18032">
    <property type="entry name" value="DEXHc_RE_I_III_res"/>
    <property type="match status" value="1"/>
</dbReference>
<dbReference type="Gene3D" id="3.40.50.300">
    <property type="entry name" value="P-loop containing nucleotide triphosphate hydrolases"/>
    <property type="match status" value="2"/>
</dbReference>
<proteinExistence type="predicted"/>
<dbReference type="InterPro" id="IPR014001">
    <property type="entry name" value="Helicase_ATP-bd"/>
</dbReference>
<dbReference type="InParanoid" id="Q8TP20"/>
<evidence type="ECO:0000313" key="3">
    <source>
        <dbReference type="Proteomes" id="UP000002487"/>
    </source>
</evidence>
<dbReference type="CDD" id="cd18799">
    <property type="entry name" value="SF2_C_EcoAI-like"/>
    <property type="match status" value="1"/>
</dbReference>
<dbReference type="GO" id="GO:0005829">
    <property type="term" value="C:cytosol"/>
    <property type="evidence" value="ECO:0000318"/>
    <property type="project" value="GO_Central"/>
</dbReference>
<dbReference type="InterPro" id="IPR027417">
    <property type="entry name" value="P-loop_NTPase"/>
</dbReference>
<dbReference type="GO" id="GO:0120545">
    <property type="term" value="F:nucleic acid conformation isomerase activity"/>
    <property type="evidence" value="ECO:0007669"/>
    <property type="project" value="UniProtKB-ARBA"/>
</dbReference>
<dbReference type="Gene3D" id="3.90.1570.30">
    <property type="match status" value="1"/>
</dbReference>
<dbReference type="Pfam" id="PF04851">
    <property type="entry name" value="ResIII"/>
    <property type="match status" value="1"/>
</dbReference>
<keyword evidence="3" id="KW-1185">Reference proteome</keyword>
<dbReference type="EMBL" id="AE010299">
    <property type="protein sequence ID" value="AAM05505.1"/>
    <property type="molecule type" value="Genomic_DNA"/>
</dbReference>
<dbReference type="Proteomes" id="UP000002487">
    <property type="component" value="Chromosome"/>
</dbReference>
<dbReference type="GO" id="GO:0005524">
    <property type="term" value="F:ATP binding"/>
    <property type="evidence" value="ECO:0007669"/>
    <property type="project" value="UniProtKB-KW"/>
</dbReference>
<dbReference type="GO" id="GO:0003677">
    <property type="term" value="F:DNA binding"/>
    <property type="evidence" value="ECO:0007669"/>
    <property type="project" value="UniProtKB-KW"/>
</dbReference>
<dbReference type="GO" id="GO:0009307">
    <property type="term" value="P:DNA restriction-modification system"/>
    <property type="evidence" value="ECO:0000318"/>
    <property type="project" value="GO_Central"/>
</dbReference>
<evidence type="ECO:0000313" key="2">
    <source>
        <dbReference type="EMBL" id="AAM05505.1"/>
    </source>
</evidence>
<feature type="domain" description="Helicase ATP-binding" evidence="1">
    <location>
        <begin position="180"/>
        <end position="340"/>
    </location>
</feature>
<dbReference type="SUPFAM" id="SSF52540">
    <property type="entry name" value="P-loop containing nucleoside triphosphate hydrolases"/>
    <property type="match status" value="1"/>
</dbReference>
<dbReference type="Pfam" id="PF08463">
    <property type="entry name" value="EcoEI_R_C"/>
    <property type="match status" value="1"/>
</dbReference>
<dbReference type="KEGG" id="mac:MA_2106"/>
<dbReference type="PANTHER" id="PTHR47396:SF1">
    <property type="entry name" value="ATP-DEPENDENT HELICASE IRC3-RELATED"/>
    <property type="match status" value="1"/>
</dbReference>
<dbReference type="REBASE" id="5993">
    <property type="entry name" value="MacORF2103P"/>
</dbReference>
<protein>
    <recommendedName>
        <fullName evidence="1">Helicase ATP-binding domain-containing protein</fullName>
    </recommendedName>
</protein>
<dbReference type="GO" id="GO:0009035">
    <property type="term" value="F:type I site-specific deoxyribonuclease activity"/>
    <property type="evidence" value="ECO:0007669"/>
    <property type="project" value="UniProtKB-EC"/>
</dbReference>
<dbReference type="PANTHER" id="PTHR47396">
    <property type="entry name" value="TYPE I RESTRICTION ENZYME ECOKI R PROTEIN"/>
    <property type="match status" value="1"/>
</dbReference>
<dbReference type="AlphaFoldDB" id="Q8TP20"/>
<name>Q8TP20_METAC</name>
<dbReference type="InterPro" id="IPR013670">
    <property type="entry name" value="EcoEI_R_C_dom"/>
</dbReference>
<organism evidence="2 3">
    <name type="scientific">Methanosarcina acetivorans (strain ATCC 35395 / DSM 2834 / JCM 12185 / C2A)</name>
    <dbReference type="NCBI Taxonomy" id="188937"/>
    <lineage>
        <taxon>Archaea</taxon>
        <taxon>Methanobacteriati</taxon>
        <taxon>Methanobacteriota</taxon>
        <taxon>Stenosarchaea group</taxon>
        <taxon>Methanomicrobia</taxon>
        <taxon>Methanosarcinales</taxon>
        <taxon>Methanosarcinaceae</taxon>
        <taxon>Methanosarcina</taxon>
    </lineage>
</organism>
<dbReference type="InterPro" id="IPR007409">
    <property type="entry name" value="Restrct_endonuc_type1_HsdR_N"/>
</dbReference>
<dbReference type="EnsemblBacteria" id="AAM05505">
    <property type="protein sequence ID" value="AAM05505"/>
    <property type="gene ID" value="MA_2106"/>
</dbReference>